<protein>
    <submittedName>
        <fullName evidence="3">Uncharacterized protein</fullName>
    </submittedName>
</protein>
<evidence type="ECO:0000313" key="4">
    <source>
        <dbReference type="Proteomes" id="UP001401887"/>
    </source>
</evidence>
<keyword evidence="4" id="KW-1185">Reference proteome</keyword>
<sequence>MSGFSGGSFSFGHSHSHRRGRGRSGYRGHSHSSGHRGGFLGGVMGHSHSSGQRGHYGRGGHYRQVSQRRGLGCLGAFVAGAALVGGSLAGLVSLLA</sequence>
<accession>A0ABP9W336</accession>
<name>A0ABP9W336_9DEIO</name>
<dbReference type="RefSeq" id="WP_345459641.1">
    <property type="nucleotide sequence ID" value="NZ_BAABRP010000001.1"/>
</dbReference>
<proteinExistence type="predicted"/>
<reference evidence="3 4" key="1">
    <citation type="submission" date="2024-02" db="EMBL/GenBank/DDBJ databases">
        <title>Deinococcus carri NBRC 110142.</title>
        <authorList>
            <person name="Ichikawa N."/>
            <person name="Katano-Makiyama Y."/>
            <person name="Hidaka K."/>
        </authorList>
    </citation>
    <scope>NUCLEOTIDE SEQUENCE [LARGE SCALE GENOMIC DNA]</scope>
    <source>
        <strain evidence="3 4">NBRC 110142</strain>
    </source>
</reference>
<evidence type="ECO:0000256" key="2">
    <source>
        <dbReference type="SAM" id="Phobius"/>
    </source>
</evidence>
<keyword evidence="2" id="KW-0472">Membrane</keyword>
<evidence type="ECO:0000256" key="1">
    <source>
        <dbReference type="SAM" id="MobiDB-lite"/>
    </source>
</evidence>
<keyword evidence="2" id="KW-1133">Transmembrane helix</keyword>
<dbReference type="EMBL" id="BAABRP010000001">
    <property type="protein sequence ID" value="GAA5511526.1"/>
    <property type="molecule type" value="Genomic_DNA"/>
</dbReference>
<keyword evidence="2" id="KW-0812">Transmembrane</keyword>
<comment type="caution">
    <text evidence="3">The sequence shown here is derived from an EMBL/GenBank/DDBJ whole genome shotgun (WGS) entry which is preliminary data.</text>
</comment>
<organism evidence="3 4">
    <name type="scientific">Deinococcus carri</name>
    <dbReference type="NCBI Taxonomy" id="1211323"/>
    <lineage>
        <taxon>Bacteria</taxon>
        <taxon>Thermotogati</taxon>
        <taxon>Deinococcota</taxon>
        <taxon>Deinococci</taxon>
        <taxon>Deinococcales</taxon>
        <taxon>Deinococcaceae</taxon>
        <taxon>Deinococcus</taxon>
    </lineage>
</organism>
<feature type="region of interest" description="Disordered" evidence="1">
    <location>
        <begin position="1"/>
        <end position="62"/>
    </location>
</feature>
<feature type="compositionally biased region" description="Basic residues" evidence="1">
    <location>
        <begin position="14"/>
        <end position="34"/>
    </location>
</feature>
<dbReference type="Proteomes" id="UP001401887">
    <property type="component" value="Unassembled WGS sequence"/>
</dbReference>
<evidence type="ECO:0000313" key="3">
    <source>
        <dbReference type="EMBL" id="GAA5511526.1"/>
    </source>
</evidence>
<feature type="compositionally biased region" description="Gly residues" evidence="1">
    <location>
        <begin position="35"/>
        <end position="44"/>
    </location>
</feature>
<feature type="transmembrane region" description="Helical" evidence="2">
    <location>
        <begin position="71"/>
        <end position="95"/>
    </location>
</feature>
<gene>
    <name evidence="3" type="ORF">Dcar01_00237</name>
</gene>